<evidence type="ECO:0000313" key="3">
    <source>
        <dbReference type="EMBL" id="GLG90132.1"/>
    </source>
</evidence>
<dbReference type="Pfam" id="PF19546">
    <property type="entry name" value="DUF6070"/>
    <property type="match status" value="1"/>
</dbReference>
<reference evidence="3" key="4">
    <citation type="submission" date="2022-11" db="EMBL/GenBank/DDBJ databases">
        <title>Draft genome sequence of Sellimonas catena strain 18CBH55.</title>
        <authorList>
            <person name="Atsushi H."/>
            <person name="Moriya O."/>
            <person name="Mitsuo S."/>
        </authorList>
    </citation>
    <scope>NUCLEOTIDE SEQUENCE</scope>
    <source>
        <strain evidence="3">18CBH55</strain>
    </source>
</reference>
<feature type="region of interest" description="Disordered" evidence="1">
    <location>
        <begin position="32"/>
        <end position="51"/>
    </location>
</feature>
<protein>
    <submittedName>
        <fullName evidence="2">Uncharacterized protein</fullName>
    </submittedName>
</protein>
<keyword evidence="4" id="KW-1185">Reference proteome</keyword>
<dbReference type="PROSITE" id="PS51257">
    <property type="entry name" value="PROKAR_LIPOPROTEIN"/>
    <property type="match status" value="1"/>
</dbReference>
<reference evidence="2" key="2">
    <citation type="submission" date="2022-11" db="EMBL/GenBank/DDBJ databases">
        <title>Draft genome sequence of Sellimonas catena strain 12EGH17.</title>
        <authorList>
            <person name="Atsushi H."/>
            <person name="Moriya O."/>
            <person name="Mitsuo S."/>
        </authorList>
    </citation>
    <scope>NUCLEOTIDE SEQUENCE</scope>
    <source>
        <strain evidence="2">12EGH17</strain>
    </source>
</reference>
<dbReference type="AlphaFoldDB" id="A0A9W6C4C0"/>
<evidence type="ECO:0000313" key="4">
    <source>
        <dbReference type="Proteomes" id="UP001145145"/>
    </source>
</evidence>
<sequence length="397" mass="46601">MSWKKWMIAGWILLFAGAGCSIAVEREDGYRQENQQKTERQKKEERISRESEQLAEGFREIYEEERGRGEKDTLAFQQQIIQAIGEQGYAAVDTDNQINMVHPGQVQDFCESAEQGEEDSVVFFCVTDEGGWIRYDLETQDGNIDVTESSLRWENDNPEVYYYHEFEAASWDYTDKGYLFFEESRPAGYDGAPGQKAFRVKPLDQTCREAYQTYLASVGYERNNLLITDWTEQDSKELDFYDLYERLYRAKYGEIVPYEAKEGAEYHVPEEEIEEVLQSYFSFGRQTIRDHMKYQSESGTFLYRPRGRYDGGSPYGPYPEVTGYKELEDGTVQLTVEAVWKMEMLDCAMKSELVVRPMEDGNFQYVSNRVISREEGMTSFWYKPRLTEEEWKHYYGE</sequence>
<comment type="caution">
    <text evidence="2">The sequence shown here is derived from an EMBL/GenBank/DDBJ whole genome shotgun (WGS) entry which is preliminary data.</text>
</comment>
<accession>A0A9W6C4C0</accession>
<gene>
    <name evidence="2" type="ORF">Selli1_04860</name>
    <name evidence="3" type="ORF">Selli2_15590</name>
</gene>
<evidence type="ECO:0000256" key="1">
    <source>
        <dbReference type="SAM" id="MobiDB-lite"/>
    </source>
</evidence>
<dbReference type="Proteomes" id="UP001145094">
    <property type="component" value="Unassembled WGS sequence"/>
</dbReference>
<dbReference type="InterPro" id="IPR045714">
    <property type="entry name" value="DUF6070"/>
</dbReference>
<evidence type="ECO:0000313" key="2">
    <source>
        <dbReference type="EMBL" id="GLG03312.1"/>
    </source>
</evidence>
<dbReference type="Proteomes" id="UP001145145">
    <property type="component" value="Unassembled WGS sequence"/>
</dbReference>
<dbReference type="RefSeq" id="WP_281845065.1">
    <property type="nucleotide sequence ID" value="NZ_BSBO01000003.1"/>
</dbReference>
<dbReference type="EMBL" id="BSBO01000003">
    <property type="protein sequence ID" value="GLG03312.1"/>
    <property type="molecule type" value="Genomic_DNA"/>
</dbReference>
<name>A0A9W6C4C0_9FIRM</name>
<reference evidence="3" key="3">
    <citation type="submission" date="2022-11" db="EMBL/GenBank/DDBJ databases">
        <title>Draft genome sequence of Sellimonas catena strain 18CBH55.</title>
        <authorList>
            <person name="Hisatomi A."/>
            <person name="Ohkuma M."/>
            <person name="Sakamoto M."/>
        </authorList>
    </citation>
    <scope>NUCLEOTIDE SEQUENCE</scope>
    <source>
        <strain evidence="3">18CBH55</strain>
    </source>
</reference>
<organism evidence="2 4">
    <name type="scientific">Sellimonas catena</name>
    <dbReference type="NCBI Taxonomy" id="2994035"/>
    <lineage>
        <taxon>Bacteria</taxon>
        <taxon>Bacillati</taxon>
        <taxon>Bacillota</taxon>
        <taxon>Clostridia</taxon>
        <taxon>Lachnospirales</taxon>
        <taxon>Lachnospiraceae</taxon>
        <taxon>Sellimonas</taxon>
    </lineage>
</organism>
<reference evidence="2" key="1">
    <citation type="submission" date="2022-11" db="EMBL/GenBank/DDBJ databases">
        <title>Draft genome sequence of Sellimonas catena strain 12EGH17.</title>
        <authorList>
            <person name="Hisatomi A."/>
            <person name="Ohkuma M."/>
            <person name="Sakamoto M."/>
        </authorList>
    </citation>
    <scope>NUCLEOTIDE SEQUENCE</scope>
    <source>
        <strain evidence="2">12EGH17</strain>
    </source>
</reference>
<proteinExistence type="predicted"/>
<dbReference type="EMBL" id="BSCH01000009">
    <property type="protein sequence ID" value="GLG90132.1"/>
    <property type="molecule type" value="Genomic_DNA"/>
</dbReference>
<reference evidence="2 4" key="5">
    <citation type="journal article" date="2023" name="Int. J. Syst. Evol. Microbiol.">
        <title>Sellimonas catena sp. nov., isolated from human faeces.</title>
        <authorList>
            <person name="Hisatomi A."/>
            <person name="Ohkuma M."/>
            <person name="Sakamoto M."/>
        </authorList>
    </citation>
    <scope>NUCLEOTIDE SEQUENCE [LARGE SCALE GENOMIC DNA]</scope>
    <source>
        <strain evidence="2 4">12EGH17</strain>
        <strain evidence="3">18CBH55</strain>
    </source>
</reference>